<name>M2QGI7_CERS8</name>
<keyword evidence="2" id="KW-1185">Reference proteome</keyword>
<dbReference type="HOGENOM" id="CLU_2170769_0_0_1"/>
<proteinExistence type="predicted"/>
<organism evidence="1 2">
    <name type="scientific">Ceriporiopsis subvermispora (strain B)</name>
    <name type="common">White-rot fungus</name>
    <name type="synonym">Gelatoporia subvermispora</name>
    <dbReference type="NCBI Taxonomy" id="914234"/>
    <lineage>
        <taxon>Eukaryota</taxon>
        <taxon>Fungi</taxon>
        <taxon>Dikarya</taxon>
        <taxon>Basidiomycota</taxon>
        <taxon>Agaricomycotina</taxon>
        <taxon>Agaricomycetes</taxon>
        <taxon>Polyporales</taxon>
        <taxon>Gelatoporiaceae</taxon>
        <taxon>Gelatoporia</taxon>
    </lineage>
</organism>
<evidence type="ECO:0000313" key="2">
    <source>
        <dbReference type="Proteomes" id="UP000016930"/>
    </source>
</evidence>
<dbReference type="Proteomes" id="UP000016930">
    <property type="component" value="Unassembled WGS sequence"/>
</dbReference>
<accession>M2QGI7</accession>
<dbReference type="AlphaFoldDB" id="M2QGI7"/>
<evidence type="ECO:0000313" key="1">
    <source>
        <dbReference type="EMBL" id="EMD31155.1"/>
    </source>
</evidence>
<reference evidence="1 2" key="1">
    <citation type="journal article" date="2012" name="Proc. Natl. Acad. Sci. U.S.A.">
        <title>Comparative genomics of Ceriporiopsis subvermispora and Phanerochaete chrysosporium provide insight into selective ligninolysis.</title>
        <authorList>
            <person name="Fernandez-Fueyo E."/>
            <person name="Ruiz-Duenas F.J."/>
            <person name="Ferreira P."/>
            <person name="Floudas D."/>
            <person name="Hibbett D.S."/>
            <person name="Canessa P."/>
            <person name="Larrondo L.F."/>
            <person name="James T.Y."/>
            <person name="Seelenfreund D."/>
            <person name="Lobos S."/>
            <person name="Polanco R."/>
            <person name="Tello M."/>
            <person name="Honda Y."/>
            <person name="Watanabe T."/>
            <person name="Watanabe T."/>
            <person name="Ryu J.S."/>
            <person name="Kubicek C.P."/>
            <person name="Schmoll M."/>
            <person name="Gaskell J."/>
            <person name="Hammel K.E."/>
            <person name="St John F.J."/>
            <person name="Vanden Wymelenberg A."/>
            <person name="Sabat G."/>
            <person name="Splinter BonDurant S."/>
            <person name="Syed K."/>
            <person name="Yadav J.S."/>
            <person name="Doddapaneni H."/>
            <person name="Subramanian V."/>
            <person name="Lavin J.L."/>
            <person name="Oguiza J.A."/>
            <person name="Perez G."/>
            <person name="Pisabarro A.G."/>
            <person name="Ramirez L."/>
            <person name="Santoyo F."/>
            <person name="Master E."/>
            <person name="Coutinho P.M."/>
            <person name="Henrissat B."/>
            <person name="Lombard V."/>
            <person name="Magnuson J.K."/>
            <person name="Kuees U."/>
            <person name="Hori C."/>
            <person name="Igarashi K."/>
            <person name="Samejima M."/>
            <person name="Held B.W."/>
            <person name="Barry K.W."/>
            <person name="LaButti K.M."/>
            <person name="Lapidus A."/>
            <person name="Lindquist E.A."/>
            <person name="Lucas S.M."/>
            <person name="Riley R."/>
            <person name="Salamov A.A."/>
            <person name="Hoffmeister D."/>
            <person name="Schwenk D."/>
            <person name="Hadar Y."/>
            <person name="Yarden O."/>
            <person name="de Vries R.P."/>
            <person name="Wiebenga A."/>
            <person name="Stenlid J."/>
            <person name="Eastwood D."/>
            <person name="Grigoriev I.V."/>
            <person name="Berka R.M."/>
            <person name="Blanchette R.A."/>
            <person name="Kersten P."/>
            <person name="Martinez A.T."/>
            <person name="Vicuna R."/>
            <person name="Cullen D."/>
        </authorList>
    </citation>
    <scope>NUCLEOTIDE SEQUENCE [LARGE SCALE GENOMIC DNA]</scope>
    <source>
        <strain evidence="1 2">B</strain>
    </source>
</reference>
<sequence>MVKDAVLQAMRRLLRKQHILVSGITGRSITGRYDGIPLILQNSSRTALSNETASLNSYRHSKGRTAVYFARICSSTAKVARATNMTLYRRVLPFVCDIAHSYEGDWSQSN</sequence>
<protein>
    <submittedName>
        <fullName evidence="1">Uncharacterized protein</fullName>
    </submittedName>
</protein>
<gene>
    <name evidence="1" type="ORF">CERSUDRAFT_119962</name>
</gene>
<dbReference type="EMBL" id="KB445822">
    <property type="protein sequence ID" value="EMD31155.1"/>
    <property type="molecule type" value="Genomic_DNA"/>
</dbReference>